<accession>A0ABQ6G4L9</accession>
<sequence length="388" mass="41178">MRGKYRVRCDISVYAIIALMALMAVMKIGVGSASVRADGGAPQLAYVAGGGAGVSMIDIADQRVRRTLTEGGGPQMVLLSPDGRSLYLAQPELGRVSSIDASTGRARCVARLPGRPERLALSLDASTLYAAGQDDSGVRALNPQTCAVKRTFQTHEAVYGMAVAANTTDSANPGTPGQLWICGDTTLTVFEETGHLLGTLRIEEGPRNISIPGGFSAYITTRQGSVIAIDLNSRRVLRTLLRGGQFGPMDYDDTTGQVYVPDLQHHQLDVLTPVDADTRGQPREPVQIIPLSGVPASVAITNDGQLGFVALSGGDVMMLDIPARRSIASIHVGGAPHFIITGLYPPTLAPPPTPARPTTNPLMYILPCLAVGALVVWWRINRRRAPNL</sequence>
<protein>
    <recommendedName>
        <fullName evidence="4">YncE family protein</fullName>
    </recommendedName>
</protein>
<feature type="transmembrane region" description="Helical" evidence="1">
    <location>
        <begin position="362"/>
        <end position="380"/>
    </location>
</feature>
<feature type="transmembrane region" description="Helical" evidence="1">
    <location>
        <begin position="12"/>
        <end position="30"/>
    </location>
</feature>
<reference evidence="2 3" key="1">
    <citation type="submission" date="2023-02" db="EMBL/GenBank/DDBJ databases">
        <title>Dictyobacter halimunensis sp. nov., a new member of the class Ktedonobacteria from forest soil in a geothermal area.</title>
        <authorList>
            <person name="Rachmania M.K."/>
            <person name="Ningsih F."/>
            <person name="Sakai Y."/>
            <person name="Yabe S."/>
            <person name="Yokota A."/>
            <person name="Sjamsuridzal W."/>
        </authorList>
    </citation>
    <scope>NUCLEOTIDE SEQUENCE [LARGE SCALE GENOMIC DNA]</scope>
    <source>
        <strain evidence="2 3">S3.2.2.5</strain>
    </source>
</reference>
<keyword evidence="1" id="KW-1133">Transmembrane helix</keyword>
<dbReference type="SUPFAM" id="SSF50969">
    <property type="entry name" value="YVTN repeat-like/Quinoprotein amine dehydrogenase"/>
    <property type="match status" value="1"/>
</dbReference>
<keyword evidence="3" id="KW-1185">Reference proteome</keyword>
<dbReference type="Proteomes" id="UP001344906">
    <property type="component" value="Unassembled WGS sequence"/>
</dbReference>
<dbReference type="PANTHER" id="PTHR47197">
    <property type="entry name" value="PROTEIN NIRF"/>
    <property type="match status" value="1"/>
</dbReference>
<comment type="caution">
    <text evidence="2">The sequence shown here is derived from an EMBL/GenBank/DDBJ whole genome shotgun (WGS) entry which is preliminary data.</text>
</comment>
<proteinExistence type="predicted"/>
<organism evidence="2 3">
    <name type="scientific">Dictyobacter halimunensis</name>
    <dbReference type="NCBI Taxonomy" id="3026934"/>
    <lineage>
        <taxon>Bacteria</taxon>
        <taxon>Bacillati</taxon>
        <taxon>Chloroflexota</taxon>
        <taxon>Ktedonobacteria</taxon>
        <taxon>Ktedonobacterales</taxon>
        <taxon>Dictyobacteraceae</taxon>
        <taxon>Dictyobacter</taxon>
    </lineage>
</organism>
<keyword evidence="1" id="KW-0472">Membrane</keyword>
<dbReference type="EMBL" id="BSRI01000002">
    <property type="protein sequence ID" value="GLV60042.1"/>
    <property type="molecule type" value="Genomic_DNA"/>
</dbReference>
<dbReference type="InterPro" id="IPR011044">
    <property type="entry name" value="Quino_amine_DH_bsu"/>
</dbReference>
<gene>
    <name evidence="2" type="ORF">KDH_68650</name>
</gene>
<dbReference type="InterPro" id="IPR015943">
    <property type="entry name" value="WD40/YVTN_repeat-like_dom_sf"/>
</dbReference>
<dbReference type="RefSeq" id="WP_338256999.1">
    <property type="nucleotide sequence ID" value="NZ_BSRI01000002.1"/>
</dbReference>
<evidence type="ECO:0008006" key="4">
    <source>
        <dbReference type="Google" id="ProtNLM"/>
    </source>
</evidence>
<keyword evidence="1" id="KW-0812">Transmembrane</keyword>
<dbReference type="PANTHER" id="PTHR47197:SF3">
    <property type="entry name" value="DIHYDRO-HEME D1 DEHYDROGENASE"/>
    <property type="match status" value="1"/>
</dbReference>
<evidence type="ECO:0000313" key="3">
    <source>
        <dbReference type="Proteomes" id="UP001344906"/>
    </source>
</evidence>
<dbReference type="InterPro" id="IPR051200">
    <property type="entry name" value="Host-pathogen_enzymatic-act"/>
</dbReference>
<evidence type="ECO:0000256" key="1">
    <source>
        <dbReference type="SAM" id="Phobius"/>
    </source>
</evidence>
<evidence type="ECO:0000313" key="2">
    <source>
        <dbReference type="EMBL" id="GLV60042.1"/>
    </source>
</evidence>
<dbReference type="Gene3D" id="2.130.10.10">
    <property type="entry name" value="YVTN repeat-like/Quinoprotein amine dehydrogenase"/>
    <property type="match status" value="2"/>
</dbReference>
<name>A0ABQ6G4L9_9CHLR</name>